<dbReference type="InterPro" id="IPR017452">
    <property type="entry name" value="GPCR_Rhodpsn_7TM"/>
</dbReference>
<evidence type="ECO:0000256" key="7">
    <source>
        <dbReference type="ARBA" id="ARBA00023224"/>
    </source>
</evidence>
<dbReference type="PROSITE" id="PS50262">
    <property type="entry name" value="G_PROTEIN_RECEP_F1_2"/>
    <property type="match status" value="1"/>
</dbReference>
<evidence type="ECO:0000256" key="8">
    <source>
        <dbReference type="SAM" id="Phobius"/>
    </source>
</evidence>
<feature type="transmembrane region" description="Helical" evidence="8">
    <location>
        <begin position="157"/>
        <end position="178"/>
    </location>
</feature>
<dbReference type="PANTHER" id="PTHR45695">
    <property type="entry name" value="LEUCOKININ RECEPTOR-RELATED"/>
    <property type="match status" value="1"/>
</dbReference>
<dbReference type="Pfam" id="PF00001">
    <property type="entry name" value="7tm_1"/>
    <property type="match status" value="1"/>
</dbReference>
<feature type="transmembrane region" description="Helical" evidence="8">
    <location>
        <begin position="204"/>
        <end position="223"/>
    </location>
</feature>
<keyword evidence="5 8" id="KW-0472">Membrane</keyword>
<proteinExistence type="predicted"/>
<name>A0A3M6V4R3_POCDA</name>
<protein>
    <recommendedName>
        <fullName evidence="9">G-protein coupled receptors family 1 profile domain-containing protein</fullName>
    </recommendedName>
</protein>
<reference evidence="10 11" key="1">
    <citation type="journal article" date="2018" name="Sci. Rep.">
        <title>Comparative analysis of the Pocillopora damicornis genome highlights role of immune system in coral evolution.</title>
        <authorList>
            <person name="Cunning R."/>
            <person name="Bay R.A."/>
            <person name="Gillette P."/>
            <person name="Baker A.C."/>
            <person name="Traylor-Knowles N."/>
        </authorList>
    </citation>
    <scope>NUCLEOTIDE SEQUENCE [LARGE SCALE GENOMIC DNA]</scope>
    <source>
        <strain evidence="10">RSMAS</strain>
        <tissue evidence="10">Whole animal</tissue>
    </source>
</reference>
<dbReference type="OrthoDB" id="9046662at2759"/>
<evidence type="ECO:0000259" key="9">
    <source>
        <dbReference type="PROSITE" id="PS50262"/>
    </source>
</evidence>
<feature type="transmembrane region" description="Helical" evidence="8">
    <location>
        <begin position="42"/>
        <end position="64"/>
    </location>
</feature>
<evidence type="ECO:0000256" key="1">
    <source>
        <dbReference type="ARBA" id="ARBA00004141"/>
    </source>
</evidence>
<keyword evidence="3 8" id="KW-1133">Transmembrane helix</keyword>
<dbReference type="Gene3D" id="1.20.1070.10">
    <property type="entry name" value="Rhodopsin 7-helix transmembrane proteins"/>
    <property type="match status" value="1"/>
</dbReference>
<evidence type="ECO:0000256" key="6">
    <source>
        <dbReference type="ARBA" id="ARBA00023170"/>
    </source>
</evidence>
<evidence type="ECO:0000256" key="2">
    <source>
        <dbReference type="ARBA" id="ARBA00022692"/>
    </source>
</evidence>
<gene>
    <name evidence="10" type="ORF">pdam_00006787</name>
</gene>
<keyword evidence="2 8" id="KW-0812">Transmembrane</keyword>
<dbReference type="PRINTS" id="PR00237">
    <property type="entry name" value="GPCRRHODOPSN"/>
</dbReference>
<accession>A0A3M6V4R3</accession>
<evidence type="ECO:0000256" key="5">
    <source>
        <dbReference type="ARBA" id="ARBA00023136"/>
    </source>
</evidence>
<evidence type="ECO:0000256" key="4">
    <source>
        <dbReference type="ARBA" id="ARBA00023040"/>
    </source>
</evidence>
<dbReference type="Proteomes" id="UP000275408">
    <property type="component" value="Unassembled WGS sequence"/>
</dbReference>
<dbReference type="EMBL" id="RCHS01000121">
    <property type="protein sequence ID" value="RMX60714.1"/>
    <property type="molecule type" value="Genomic_DNA"/>
</dbReference>
<comment type="caution">
    <text evidence="10">The sequence shown here is derived from an EMBL/GenBank/DDBJ whole genome shotgun (WGS) entry which is preliminary data.</text>
</comment>
<keyword evidence="6" id="KW-0675">Receptor</keyword>
<dbReference type="GO" id="GO:0005886">
    <property type="term" value="C:plasma membrane"/>
    <property type="evidence" value="ECO:0007669"/>
    <property type="project" value="TreeGrafter"/>
</dbReference>
<dbReference type="STRING" id="46731.A0A3M6V4R3"/>
<evidence type="ECO:0000313" key="10">
    <source>
        <dbReference type="EMBL" id="RMX60714.1"/>
    </source>
</evidence>
<comment type="subcellular location">
    <subcellularLocation>
        <location evidence="1">Membrane</location>
        <topology evidence="1">Multi-pass membrane protein</topology>
    </subcellularLocation>
</comment>
<feature type="transmembrane region" description="Helical" evidence="8">
    <location>
        <begin position="258"/>
        <end position="283"/>
    </location>
</feature>
<keyword evidence="7" id="KW-0807">Transducer</keyword>
<keyword evidence="4" id="KW-0297">G-protein coupled receptor</keyword>
<feature type="transmembrane region" description="Helical" evidence="8">
    <location>
        <begin position="303"/>
        <end position="325"/>
    </location>
</feature>
<dbReference type="AlphaFoldDB" id="A0A3M6V4R3"/>
<dbReference type="PANTHER" id="PTHR45695:SF9">
    <property type="entry name" value="LEUCOKININ RECEPTOR"/>
    <property type="match status" value="1"/>
</dbReference>
<sequence length="393" mass="44263">MNNLTGYRFPPTANTSVYSPTPNATQLVPTNQKSPSGNFINVVYASLFAFVITAGVIGNILVIATIAARRSMRTPCNLFITNIALADFLVALILSPLRMAELFIGWPLGEFFCRFLAPFQEVIVCVSAVTHTVIALERHRGIVTPFKPKLNVSTAKIAIAIIWCACFLTIGLPLALVLKEVEDKGKKYCKAFWPSIHGRQVYEVFLVTAFILVPLIMQTVTYIKIVATMKKEDASTQTITRSGTVEQRRNQIRKKAHLVKMLVILVAVFQVCFIPRGIFMLVYEFASPSYKEANRDSMMIGNVSTILIFYIKHVLNPFILFAMSTEFRKNCFPRRLCRNESDFASSMSRYMSKNSRTQVSRNSEIFEEKEMSNLCDSSSPDVLEGKREKVVFV</sequence>
<evidence type="ECO:0000256" key="3">
    <source>
        <dbReference type="ARBA" id="ARBA00022989"/>
    </source>
</evidence>
<feature type="transmembrane region" description="Helical" evidence="8">
    <location>
        <begin position="115"/>
        <end position="136"/>
    </location>
</feature>
<dbReference type="GO" id="GO:0004930">
    <property type="term" value="F:G protein-coupled receptor activity"/>
    <property type="evidence" value="ECO:0007669"/>
    <property type="project" value="UniProtKB-KW"/>
</dbReference>
<dbReference type="SUPFAM" id="SSF81321">
    <property type="entry name" value="Family A G protein-coupled receptor-like"/>
    <property type="match status" value="1"/>
</dbReference>
<feature type="domain" description="G-protein coupled receptors family 1 profile" evidence="9">
    <location>
        <begin position="58"/>
        <end position="320"/>
    </location>
</feature>
<keyword evidence="11" id="KW-1185">Reference proteome</keyword>
<feature type="transmembrane region" description="Helical" evidence="8">
    <location>
        <begin position="76"/>
        <end position="95"/>
    </location>
</feature>
<dbReference type="InterPro" id="IPR000276">
    <property type="entry name" value="GPCR_Rhodpsn"/>
</dbReference>
<dbReference type="OMA" id="SSDFREC"/>
<organism evidence="10 11">
    <name type="scientific">Pocillopora damicornis</name>
    <name type="common">Cauliflower coral</name>
    <name type="synonym">Millepora damicornis</name>
    <dbReference type="NCBI Taxonomy" id="46731"/>
    <lineage>
        <taxon>Eukaryota</taxon>
        <taxon>Metazoa</taxon>
        <taxon>Cnidaria</taxon>
        <taxon>Anthozoa</taxon>
        <taxon>Hexacorallia</taxon>
        <taxon>Scleractinia</taxon>
        <taxon>Astrocoeniina</taxon>
        <taxon>Pocilloporidae</taxon>
        <taxon>Pocillopora</taxon>
    </lineage>
</organism>
<dbReference type="CDD" id="cd00637">
    <property type="entry name" value="7tm_classA_rhodopsin-like"/>
    <property type="match status" value="1"/>
</dbReference>
<evidence type="ECO:0000313" key="11">
    <source>
        <dbReference type="Proteomes" id="UP000275408"/>
    </source>
</evidence>